<dbReference type="AlphaFoldDB" id="A0A7J5TSV3"/>
<dbReference type="SUPFAM" id="SSF49842">
    <property type="entry name" value="TNF-like"/>
    <property type="match status" value="1"/>
</dbReference>
<dbReference type="RefSeq" id="WP_152126812.1">
    <property type="nucleotide sequence ID" value="NZ_WELI01000015.1"/>
</dbReference>
<feature type="chain" id="PRO_5029667505" description="C1q domain-containing protein" evidence="1">
    <location>
        <begin position="27"/>
        <end position="252"/>
    </location>
</feature>
<dbReference type="EMBL" id="WELI01000015">
    <property type="protein sequence ID" value="KAB7726498.1"/>
    <property type="molecule type" value="Genomic_DNA"/>
</dbReference>
<evidence type="ECO:0000256" key="1">
    <source>
        <dbReference type="SAM" id="SignalP"/>
    </source>
</evidence>
<accession>A0A7J5TSV3</accession>
<proteinExistence type="predicted"/>
<organism evidence="2 3">
    <name type="scientific">Rudanella paleaurantiibacter</name>
    <dbReference type="NCBI Taxonomy" id="2614655"/>
    <lineage>
        <taxon>Bacteria</taxon>
        <taxon>Pseudomonadati</taxon>
        <taxon>Bacteroidota</taxon>
        <taxon>Cytophagia</taxon>
        <taxon>Cytophagales</taxon>
        <taxon>Cytophagaceae</taxon>
        <taxon>Rudanella</taxon>
    </lineage>
</organism>
<gene>
    <name evidence="2" type="ORF">F5984_24595</name>
</gene>
<evidence type="ECO:0000313" key="2">
    <source>
        <dbReference type="EMBL" id="KAB7726498.1"/>
    </source>
</evidence>
<evidence type="ECO:0008006" key="4">
    <source>
        <dbReference type="Google" id="ProtNLM"/>
    </source>
</evidence>
<sequence>MKTNRISLAFFLVLTALLGLSDVTLAQVKIGNNHQTIGQNSNLEVEAANGNKTVVDKATGSVGIGTATPSNKLHVTDSADPLKIEGLQTGVNGDVGLVVTADGVVKKAVAEATPLVRFLASLSTTGQVYPTGSTQDVKFHNVDFDTYPGSANTTSSTIKVPRDGYYQVISNIHFYDVGTGGNQSFCIYYKKNNVIISGFEACFRNTQPQRQASSAVTVLKLVAGDSVSAMLVNVGTQAQTVTGSNLQVVELR</sequence>
<dbReference type="Gene3D" id="2.60.120.40">
    <property type="match status" value="1"/>
</dbReference>
<dbReference type="InterPro" id="IPR008983">
    <property type="entry name" value="Tumour_necrosis_fac-like_dom"/>
</dbReference>
<feature type="signal peptide" evidence="1">
    <location>
        <begin position="1"/>
        <end position="26"/>
    </location>
</feature>
<keyword evidence="3" id="KW-1185">Reference proteome</keyword>
<comment type="caution">
    <text evidence="2">The sequence shown here is derived from an EMBL/GenBank/DDBJ whole genome shotgun (WGS) entry which is preliminary data.</text>
</comment>
<dbReference type="Proteomes" id="UP000488299">
    <property type="component" value="Unassembled WGS sequence"/>
</dbReference>
<keyword evidence="1" id="KW-0732">Signal</keyword>
<evidence type="ECO:0000313" key="3">
    <source>
        <dbReference type="Proteomes" id="UP000488299"/>
    </source>
</evidence>
<name>A0A7J5TSV3_9BACT</name>
<reference evidence="2 3" key="1">
    <citation type="submission" date="2019-10" db="EMBL/GenBank/DDBJ databases">
        <title>Rudanella paleaurantiibacter sp. nov., isolated from sludge.</title>
        <authorList>
            <person name="Xu S.Q."/>
        </authorList>
    </citation>
    <scope>NUCLEOTIDE SEQUENCE [LARGE SCALE GENOMIC DNA]</scope>
    <source>
        <strain evidence="2 3">HX-22-17</strain>
    </source>
</reference>
<protein>
    <recommendedName>
        <fullName evidence="4">C1q domain-containing protein</fullName>
    </recommendedName>
</protein>